<evidence type="ECO:0000313" key="2">
    <source>
        <dbReference type="Proteomes" id="UP000010478"/>
    </source>
</evidence>
<organism evidence="1 2">
    <name type="scientific">Phormidium nigroviride PCC 7112</name>
    <dbReference type="NCBI Taxonomy" id="179408"/>
    <lineage>
        <taxon>Bacteria</taxon>
        <taxon>Bacillati</taxon>
        <taxon>Cyanobacteriota</taxon>
        <taxon>Cyanophyceae</taxon>
        <taxon>Oscillatoriophycideae</taxon>
        <taxon>Oscillatoriales</taxon>
        <taxon>Oscillatoriaceae</taxon>
        <taxon>Phormidium</taxon>
    </lineage>
</organism>
<keyword evidence="2" id="KW-1185">Reference proteome</keyword>
<dbReference type="HOGENOM" id="CLU_3255025_0_0_3"/>
<proteinExistence type="predicted"/>
<gene>
    <name evidence="1" type="ORF">Osc7112_3561</name>
</gene>
<accession>K9VIY6</accession>
<reference evidence="1 2" key="1">
    <citation type="submission" date="2012-05" db="EMBL/GenBank/DDBJ databases">
        <title>Finished chromosome of genome of Oscillatoria sp. PCC 7112.</title>
        <authorList>
            <consortium name="US DOE Joint Genome Institute"/>
            <person name="Gugger M."/>
            <person name="Coursin T."/>
            <person name="Rippka R."/>
            <person name="Tandeau De Marsac N."/>
            <person name="Huntemann M."/>
            <person name="Wei C.-L."/>
            <person name="Han J."/>
            <person name="Detter J.C."/>
            <person name="Han C."/>
            <person name="Tapia R."/>
            <person name="Davenport K."/>
            <person name="Daligault H."/>
            <person name="Erkkila T."/>
            <person name="Gu W."/>
            <person name="Munk A.C.C."/>
            <person name="Teshima H."/>
            <person name="Xu Y."/>
            <person name="Chain P."/>
            <person name="Chen A."/>
            <person name="Krypides N."/>
            <person name="Mavromatis K."/>
            <person name="Markowitz V."/>
            <person name="Szeto E."/>
            <person name="Ivanova N."/>
            <person name="Mikhailova N."/>
            <person name="Ovchinnikova G."/>
            <person name="Pagani I."/>
            <person name="Pati A."/>
            <person name="Goodwin L."/>
            <person name="Peters L."/>
            <person name="Pitluck S."/>
            <person name="Woyke T."/>
            <person name="Kerfeld C."/>
        </authorList>
    </citation>
    <scope>NUCLEOTIDE SEQUENCE [LARGE SCALE GENOMIC DNA]</scope>
    <source>
        <strain evidence="1 2">PCC 7112</strain>
    </source>
</reference>
<dbReference type="EMBL" id="CP003614">
    <property type="protein sequence ID" value="AFZ07926.1"/>
    <property type="molecule type" value="Genomic_DNA"/>
</dbReference>
<dbReference type="Proteomes" id="UP000010478">
    <property type="component" value="Chromosome"/>
</dbReference>
<name>K9VIY6_9CYAN</name>
<dbReference type="KEGG" id="oni:Osc7112_3561"/>
<sequence length="42" mass="4811">MNREDAKDAKEEKEGMQFFLRAICVFAVRFTNISATTNPFSP</sequence>
<protein>
    <submittedName>
        <fullName evidence="1">Uncharacterized protein</fullName>
    </submittedName>
</protein>
<evidence type="ECO:0000313" key="1">
    <source>
        <dbReference type="EMBL" id="AFZ07926.1"/>
    </source>
</evidence>
<dbReference type="AlphaFoldDB" id="K9VIY6"/>